<evidence type="ECO:0000256" key="1">
    <source>
        <dbReference type="ARBA" id="ARBA00023015"/>
    </source>
</evidence>
<dbReference type="InterPro" id="IPR018060">
    <property type="entry name" value="HTH_AraC"/>
</dbReference>
<evidence type="ECO:0000256" key="2">
    <source>
        <dbReference type="ARBA" id="ARBA00023125"/>
    </source>
</evidence>
<dbReference type="PROSITE" id="PS00041">
    <property type="entry name" value="HTH_ARAC_FAMILY_1"/>
    <property type="match status" value="1"/>
</dbReference>
<dbReference type="SUPFAM" id="SSF51182">
    <property type="entry name" value="RmlC-like cupins"/>
    <property type="match status" value="2"/>
</dbReference>
<dbReference type="InterPro" id="IPR003313">
    <property type="entry name" value="AraC-bd"/>
</dbReference>
<keyword evidence="3" id="KW-0804">Transcription</keyword>
<feature type="domain" description="HTH araC/xylS-type" evidence="5">
    <location>
        <begin position="146"/>
        <end position="243"/>
    </location>
</feature>
<dbReference type="Pfam" id="PF12833">
    <property type="entry name" value="HTH_18"/>
    <property type="match status" value="2"/>
</dbReference>
<dbReference type="Gene3D" id="1.10.10.60">
    <property type="entry name" value="Homeodomain-like"/>
    <property type="match status" value="2"/>
</dbReference>
<dbReference type="RefSeq" id="WP_167169833.1">
    <property type="nucleotide sequence ID" value="NZ_BAAAOO010000006.1"/>
</dbReference>
<evidence type="ECO:0000313" key="6">
    <source>
        <dbReference type="EMBL" id="NIH58109.1"/>
    </source>
</evidence>
<evidence type="ECO:0000259" key="5">
    <source>
        <dbReference type="PROSITE" id="PS01124"/>
    </source>
</evidence>
<keyword evidence="7" id="KW-1185">Reference proteome</keyword>
<dbReference type="PANTHER" id="PTHR11019:SF199">
    <property type="entry name" value="HTH-TYPE TRANSCRIPTIONAL REGULATOR NIMR"/>
    <property type="match status" value="1"/>
</dbReference>
<dbReference type="InterPro" id="IPR009057">
    <property type="entry name" value="Homeodomain-like_sf"/>
</dbReference>
<dbReference type="PANTHER" id="PTHR11019">
    <property type="entry name" value="HTH-TYPE TRANSCRIPTIONAL REGULATOR NIMR"/>
    <property type="match status" value="1"/>
</dbReference>
<gene>
    <name evidence="6" type="ORF">FB473_002801</name>
</gene>
<dbReference type="InterPro" id="IPR014710">
    <property type="entry name" value="RmlC-like_jellyroll"/>
</dbReference>
<keyword evidence="2" id="KW-0238">DNA-binding</keyword>
<dbReference type="Pfam" id="PF02311">
    <property type="entry name" value="AraC_binding"/>
    <property type="match status" value="1"/>
</dbReference>
<feature type="region of interest" description="Disordered" evidence="4">
    <location>
        <begin position="488"/>
        <end position="519"/>
    </location>
</feature>
<dbReference type="Gene3D" id="2.60.120.10">
    <property type="entry name" value="Jelly Rolls"/>
    <property type="match status" value="1"/>
</dbReference>
<feature type="domain" description="HTH araC/xylS-type" evidence="5">
    <location>
        <begin position="399"/>
        <end position="496"/>
    </location>
</feature>
<dbReference type="Proteomes" id="UP000749311">
    <property type="component" value="Unassembled WGS sequence"/>
</dbReference>
<dbReference type="SMART" id="SM00342">
    <property type="entry name" value="HTH_ARAC"/>
    <property type="match status" value="2"/>
</dbReference>
<dbReference type="PROSITE" id="PS01124">
    <property type="entry name" value="HTH_ARAC_FAMILY_2"/>
    <property type="match status" value="2"/>
</dbReference>
<keyword evidence="1" id="KW-0805">Transcription regulation</keyword>
<evidence type="ECO:0000313" key="7">
    <source>
        <dbReference type="Proteomes" id="UP000749311"/>
    </source>
</evidence>
<comment type="caution">
    <text evidence="6">The sequence shown here is derived from an EMBL/GenBank/DDBJ whole genome shotgun (WGS) entry which is preliminary data.</text>
</comment>
<dbReference type="InterPro" id="IPR018062">
    <property type="entry name" value="HTH_AraC-typ_CS"/>
</dbReference>
<evidence type="ECO:0000256" key="3">
    <source>
        <dbReference type="ARBA" id="ARBA00023163"/>
    </source>
</evidence>
<accession>A0ABX0SJL0</accession>
<reference evidence="6 7" key="1">
    <citation type="submission" date="2020-02" db="EMBL/GenBank/DDBJ databases">
        <title>Sequencing the genomes of 1000 actinobacteria strains.</title>
        <authorList>
            <person name="Klenk H.-P."/>
        </authorList>
    </citation>
    <scope>NUCLEOTIDE SEQUENCE [LARGE SCALE GENOMIC DNA]</scope>
    <source>
        <strain evidence="6 7">DSM 19609</strain>
    </source>
</reference>
<organism evidence="6 7">
    <name type="scientific">Brooklawnia cerclae</name>
    <dbReference type="NCBI Taxonomy" id="349934"/>
    <lineage>
        <taxon>Bacteria</taxon>
        <taxon>Bacillati</taxon>
        <taxon>Actinomycetota</taxon>
        <taxon>Actinomycetes</taxon>
        <taxon>Propionibacteriales</taxon>
        <taxon>Propionibacteriaceae</taxon>
        <taxon>Brooklawnia</taxon>
    </lineage>
</organism>
<dbReference type="InterPro" id="IPR011051">
    <property type="entry name" value="RmlC_Cupin_sf"/>
</dbReference>
<protein>
    <submittedName>
        <fullName evidence="6">AraC-like DNA-binding protein/quercetin dioxygenase-like cupin family protein</fullName>
    </submittedName>
</protein>
<evidence type="ECO:0000256" key="4">
    <source>
        <dbReference type="SAM" id="MobiDB-lite"/>
    </source>
</evidence>
<dbReference type="EMBL" id="JAAMOZ010000002">
    <property type="protein sequence ID" value="NIH58109.1"/>
    <property type="molecule type" value="Genomic_DNA"/>
</dbReference>
<sequence>MLLPLPEPRPSIGPIRASFLAPTLATGPLLLWVSQGRAAIRIDSTVHDLRAGQMLRVPAGVRYSISTEPGCIAFPIGVEAGGRAIETMRWQIPAGWEKRLVYEFALNLSYLKEPVTAPLELVPDASSVPDAATGLLPPPPRSGDAFRIALVLLRDPGDPRTARELAAAAGIGERTLQRRFTQETGLSFAKWRTRVRLSTAADLLRDDHEIGWVAHQVGFAGASALARAFRTHLGTTPGRYKEHFATLTGRIEPGGALPALPPPGIPASETWPHVNAAHVAVWVCRGTAEVDVAGRTWHLRRGDAILLPAGLPNTVRVAPDSLLLPLGFRSTQAITLSSADLRPVSFPVEDEGWLLHALISTYTALRPPGHDRSAAFDLVVARTLGQGAQAGERDVSPAVRLAAALSREPANETRLADWARSFGLAPRELHQCFRAETGMSLQQWRTLARMTHARAQLDFGLPPTAVGRSVGYAHPPAFTRAFRTAHGLTPQQYLGSREPEREPESWRPAPPPDHHCREA</sequence>
<name>A0ABX0SJL0_9ACTN</name>
<proteinExistence type="predicted"/>
<dbReference type="SUPFAM" id="SSF46689">
    <property type="entry name" value="Homeodomain-like"/>
    <property type="match status" value="3"/>
</dbReference>